<dbReference type="OrthoDB" id="885168at2"/>
<gene>
    <name evidence="1" type="ORF">DLM85_06320</name>
</gene>
<protein>
    <submittedName>
        <fullName evidence="1">Uncharacterized protein</fullName>
    </submittedName>
</protein>
<reference evidence="2" key="1">
    <citation type="submission" date="2018-05" db="EMBL/GenBank/DDBJ databases">
        <authorList>
            <person name="Nie L."/>
        </authorList>
    </citation>
    <scope>NUCLEOTIDE SEQUENCE [LARGE SCALE GENOMIC DNA]</scope>
    <source>
        <strain evidence="2">NL</strain>
    </source>
</reference>
<dbReference type="EMBL" id="QHKM01000001">
    <property type="protein sequence ID" value="RAK70445.1"/>
    <property type="molecule type" value="Genomic_DNA"/>
</dbReference>
<accession>A0A328BUT0</accession>
<name>A0A328BUT0_9BACT</name>
<dbReference type="RefSeq" id="WP_111477195.1">
    <property type="nucleotide sequence ID" value="NZ_QHKM01000001.1"/>
</dbReference>
<keyword evidence="2" id="KW-1185">Reference proteome</keyword>
<organism evidence="1 2">
    <name type="scientific">Hymenobacter edaphi</name>
    <dbReference type="NCBI Taxonomy" id="2211146"/>
    <lineage>
        <taxon>Bacteria</taxon>
        <taxon>Pseudomonadati</taxon>
        <taxon>Bacteroidota</taxon>
        <taxon>Cytophagia</taxon>
        <taxon>Cytophagales</taxon>
        <taxon>Hymenobacteraceae</taxon>
        <taxon>Hymenobacter</taxon>
    </lineage>
</organism>
<evidence type="ECO:0000313" key="2">
    <source>
        <dbReference type="Proteomes" id="UP000248553"/>
    </source>
</evidence>
<evidence type="ECO:0000313" key="1">
    <source>
        <dbReference type="EMBL" id="RAK70445.1"/>
    </source>
</evidence>
<dbReference type="AlphaFoldDB" id="A0A328BUT0"/>
<sequence length="149" mass="16373">MLLPVFRLLAYPLIALLRPEPAPPPLVAEGNKLRLLSLDRPACLKPASLLTAKLAYRLGPREQSAYGYTVSIKFATTNPGRTFSRGLDGERAVTQRRDTLTLSYSMTQVLGNASLKRPITCYFYLHRNTSATSSEVIASTPPIVLPECP</sequence>
<dbReference type="Proteomes" id="UP000248553">
    <property type="component" value="Unassembled WGS sequence"/>
</dbReference>
<proteinExistence type="predicted"/>
<comment type="caution">
    <text evidence="1">The sequence shown here is derived from an EMBL/GenBank/DDBJ whole genome shotgun (WGS) entry which is preliminary data.</text>
</comment>